<dbReference type="AlphaFoldDB" id="A0A673WU02"/>
<reference evidence="1" key="1">
    <citation type="submission" date="2025-08" db="UniProtKB">
        <authorList>
            <consortium name="Ensembl"/>
        </authorList>
    </citation>
    <scope>IDENTIFICATION</scope>
</reference>
<dbReference type="Ensembl" id="ENSSTUT00000016383.1">
    <property type="protein sequence ID" value="ENSSTUP00000015524.1"/>
    <property type="gene ID" value="ENSSTUG00000007138.1"/>
</dbReference>
<dbReference type="Proteomes" id="UP000472277">
    <property type="component" value="Chromosome 22"/>
</dbReference>
<protein>
    <submittedName>
        <fullName evidence="1">Leucine-rich repeats and IQ motif containing 3</fullName>
    </submittedName>
</protein>
<evidence type="ECO:0000313" key="1">
    <source>
        <dbReference type="Ensembl" id="ENSSTUP00000015524.1"/>
    </source>
</evidence>
<evidence type="ECO:0000313" key="2">
    <source>
        <dbReference type="Proteomes" id="UP000472277"/>
    </source>
</evidence>
<sequence>ILMFTDTGMATLHNEYLNCIVIRNLIQINSPSTGCYGSLLLKHLDNRACCRSFRICILDLKGNQNLKCEHDLLHLHDNIMGTRKNIEDLSGCLNLSVDPLRQSPLCLKGKYRHCVVNSIWSLKTLDNFVISDEEIIENWKLIKGWKKVFDPLLILYVCPLTKK</sequence>
<reference evidence="1" key="2">
    <citation type="submission" date="2025-09" db="UniProtKB">
        <authorList>
            <consortium name="Ensembl"/>
        </authorList>
    </citation>
    <scope>IDENTIFICATION</scope>
</reference>
<dbReference type="PANTHER" id="PTHR46723:SF1">
    <property type="entry name" value="LEUCINE-RICH REPEAT AND IQ DOMAIN-CONTAINING PROTEIN 3"/>
    <property type="match status" value="1"/>
</dbReference>
<dbReference type="InParanoid" id="A0A673WU02"/>
<dbReference type="InterPro" id="IPR032675">
    <property type="entry name" value="LRR_dom_sf"/>
</dbReference>
<accession>A0A673WU02</accession>
<dbReference type="GeneTree" id="ENSGT00390000004404"/>
<organism evidence="1 2">
    <name type="scientific">Salmo trutta</name>
    <name type="common">Brown trout</name>
    <dbReference type="NCBI Taxonomy" id="8032"/>
    <lineage>
        <taxon>Eukaryota</taxon>
        <taxon>Metazoa</taxon>
        <taxon>Chordata</taxon>
        <taxon>Craniata</taxon>
        <taxon>Vertebrata</taxon>
        <taxon>Euteleostomi</taxon>
        <taxon>Actinopterygii</taxon>
        <taxon>Neopterygii</taxon>
        <taxon>Teleostei</taxon>
        <taxon>Protacanthopterygii</taxon>
        <taxon>Salmoniformes</taxon>
        <taxon>Salmonidae</taxon>
        <taxon>Salmoninae</taxon>
        <taxon>Salmo</taxon>
    </lineage>
</organism>
<dbReference type="Gene3D" id="3.80.10.10">
    <property type="entry name" value="Ribonuclease Inhibitor"/>
    <property type="match status" value="1"/>
</dbReference>
<name>A0A673WU02_SALTR</name>
<proteinExistence type="predicted"/>
<dbReference type="PANTHER" id="PTHR46723">
    <property type="entry name" value="LEUCINE-RICH REPEAT AND IQ DOMAIN-CONTAINING PROTEIN 3"/>
    <property type="match status" value="1"/>
</dbReference>
<dbReference type="InterPro" id="IPR052859">
    <property type="entry name" value="LRR-IQ_domain_protein"/>
</dbReference>
<keyword evidence="2" id="KW-1185">Reference proteome</keyword>